<evidence type="ECO:0000259" key="4">
    <source>
        <dbReference type="Pfam" id="PF03629"/>
    </source>
</evidence>
<sequence length="523" mass="59414">MKRSCCHHLLRNLLTIHVMILSFSWHAWGYVDLPDIISDSMVLQQNQPIPIWGRALPGEEVIVRFKNQVKTTIADDQGHWYIVLNPMQADSVAADMWIEGINTIHLKGILVGEVWLCAGQSNMQLTLSESLHGDSAVTSAHDPQLRLFNVNRITSFGHQYGPIGQWQASYPASVRVFSAVAYYYGQLLRQKLHVPVGIINDSYGGSQAEAWTPVAYLHTPDLQPCIDREKTWAAERAIVQHQYQQAITQWKLYAEQERAAGRVPREAPHQPDALREYRPAGSIYEHMVKPLIPFAIRGVIWYQGESNEDRAEQYGILLPTLIRSWRNEWHNDTLPFGIIQLPNFRDPHPYPADEAWSHLRDAQRWTADTVPHCGLIVTIDLGEAHNIHPKDKWDVSKRVLQWALAKVYDWPVLPGGPIFQQAHPNGNKMILTFTCTGKGLKTTDGMPPNEFALAGEDHQWHWAKAKILSPNQIIVWSPEVKHPIAVRYAFNNNPLRPNLTNDSGIPASPFRSDDWPGPTHGKR</sequence>
<dbReference type="OrthoDB" id="9816001at2"/>
<dbReference type="InterPro" id="IPR036514">
    <property type="entry name" value="SGNH_hydro_sf"/>
</dbReference>
<evidence type="ECO:0000313" key="6">
    <source>
        <dbReference type="Proteomes" id="UP000199537"/>
    </source>
</evidence>
<protein>
    <submittedName>
        <fullName evidence="5">Sialate O-acetylesterase</fullName>
    </submittedName>
</protein>
<dbReference type="RefSeq" id="WP_092460232.1">
    <property type="nucleotide sequence ID" value="NZ_FPCJ01000001.1"/>
</dbReference>
<evidence type="ECO:0000256" key="1">
    <source>
        <dbReference type="ARBA" id="ARBA00022801"/>
    </source>
</evidence>
<dbReference type="PANTHER" id="PTHR22901">
    <property type="entry name" value="SIALATE O-ACETYLESTERASE"/>
    <property type="match status" value="1"/>
</dbReference>
<dbReference type="AlphaFoldDB" id="A0A1I7NIV4"/>
<feature type="domain" description="Sialate O-acetylesterase" evidence="4">
    <location>
        <begin position="273"/>
        <end position="388"/>
    </location>
</feature>
<dbReference type="PANTHER" id="PTHR22901:SF0">
    <property type="entry name" value="SIALATE O-ACETYLESTERASE"/>
    <property type="match status" value="1"/>
</dbReference>
<evidence type="ECO:0000256" key="2">
    <source>
        <dbReference type="SAM" id="MobiDB-lite"/>
    </source>
</evidence>
<dbReference type="Proteomes" id="UP000199537">
    <property type="component" value="Unassembled WGS sequence"/>
</dbReference>
<feature type="transmembrane region" description="Helical" evidence="3">
    <location>
        <begin position="12"/>
        <end position="31"/>
    </location>
</feature>
<dbReference type="Pfam" id="PF03629">
    <property type="entry name" value="SASA"/>
    <property type="match status" value="1"/>
</dbReference>
<reference evidence="6" key="1">
    <citation type="submission" date="2016-10" db="EMBL/GenBank/DDBJ databases">
        <authorList>
            <person name="Varghese N."/>
            <person name="Submissions S."/>
        </authorList>
    </citation>
    <scope>NUCLEOTIDE SEQUENCE [LARGE SCALE GENOMIC DNA]</scope>
    <source>
        <strain evidence="6">DSM 14807</strain>
    </source>
</reference>
<dbReference type="GO" id="GO:0001681">
    <property type="term" value="F:sialate O-acetylesterase activity"/>
    <property type="evidence" value="ECO:0007669"/>
    <property type="project" value="InterPro"/>
</dbReference>
<proteinExistence type="predicted"/>
<evidence type="ECO:0000313" key="5">
    <source>
        <dbReference type="EMBL" id="SFV34597.1"/>
    </source>
</evidence>
<keyword evidence="3" id="KW-0812">Transmembrane</keyword>
<feature type="region of interest" description="Disordered" evidence="2">
    <location>
        <begin position="498"/>
        <end position="523"/>
    </location>
</feature>
<dbReference type="Gene3D" id="3.40.50.1110">
    <property type="entry name" value="SGNH hydrolase"/>
    <property type="match status" value="1"/>
</dbReference>
<dbReference type="SUPFAM" id="SSF52266">
    <property type="entry name" value="SGNH hydrolase"/>
    <property type="match status" value="1"/>
</dbReference>
<keyword evidence="3" id="KW-0472">Membrane</keyword>
<accession>A0A1I7NIV4</accession>
<keyword evidence="3" id="KW-1133">Transmembrane helix</keyword>
<keyword evidence="6" id="KW-1185">Reference proteome</keyword>
<dbReference type="InterPro" id="IPR005181">
    <property type="entry name" value="SASA"/>
</dbReference>
<gene>
    <name evidence="5" type="ORF">SAMN05660895_2043</name>
</gene>
<organism evidence="5 6">
    <name type="scientific">Thermoflavifilum thermophilum</name>
    <dbReference type="NCBI Taxonomy" id="1393122"/>
    <lineage>
        <taxon>Bacteria</taxon>
        <taxon>Pseudomonadati</taxon>
        <taxon>Bacteroidota</taxon>
        <taxon>Chitinophagia</taxon>
        <taxon>Chitinophagales</taxon>
        <taxon>Chitinophagaceae</taxon>
        <taxon>Thermoflavifilum</taxon>
    </lineage>
</organism>
<dbReference type="GO" id="GO:0005975">
    <property type="term" value="P:carbohydrate metabolic process"/>
    <property type="evidence" value="ECO:0007669"/>
    <property type="project" value="TreeGrafter"/>
</dbReference>
<dbReference type="STRING" id="1393122.SAMN05660895_2043"/>
<dbReference type="InterPro" id="IPR039329">
    <property type="entry name" value="SIAE"/>
</dbReference>
<name>A0A1I7NIV4_9BACT</name>
<keyword evidence="1" id="KW-0378">Hydrolase</keyword>
<dbReference type="EMBL" id="FPCJ01000001">
    <property type="protein sequence ID" value="SFV34597.1"/>
    <property type="molecule type" value="Genomic_DNA"/>
</dbReference>
<evidence type="ECO:0000256" key="3">
    <source>
        <dbReference type="SAM" id="Phobius"/>
    </source>
</evidence>